<evidence type="ECO:0000313" key="2">
    <source>
        <dbReference type="Proteomes" id="UP000276133"/>
    </source>
</evidence>
<sequence length="104" mass="12304">MPDSSKPFMVMNIKAFKNANSLLMTASRFYKLIGVDYQHQRILIKMCNKTFQIFYASGVAIILNYMAKIYDNLEYIHHLLPNTEEEVIESYQKAPHNIKKFEYF</sequence>
<accession>A0A3M7SW49</accession>
<reference evidence="1 2" key="1">
    <citation type="journal article" date="2018" name="Sci. Rep.">
        <title>Genomic signatures of local adaptation to the degree of environmental predictability in rotifers.</title>
        <authorList>
            <person name="Franch-Gras L."/>
            <person name="Hahn C."/>
            <person name="Garcia-Roger E.M."/>
            <person name="Carmona M.J."/>
            <person name="Serra M."/>
            <person name="Gomez A."/>
        </authorList>
    </citation>
    <scope>NUCLEOTIDE SEQUENCE [LARGE SCALE GENOMIC DNA]</scope>
    <source>
        <strain evidence="1">HYR1</strain>
    </source>
</reference>
<dbReference type="AlphaFoldDB" id="A0A3M7SW49"/>
<name>A0A3M7SW49_BRAPC</name>
<dbReference type="EMBL" id="REGN01000696">
    <property type="protein sequence ID" value="RNA39932.1"/>
    <property type="molecule type" value="Genomic_DNA"/>
</dbReference>
<proteinExistence type="predicted"/>
<dbReference type="Proteomes" id="UP000276133">
    <property type="component" value="Unassembled WGS sequence"/>
</dbReference>
<comment type="caution">
    <text evidence="1">The sequence shown here is derived from an EMBL/GenBank/DDBJ whole genome shotgun (WGS) entry which is preliminary data.</text>
</comment>
<organism evidence="1 2">
    <name type="scientific">Brachionus plicatilis</name>
    <name type="common">Marine rotifer</name>
    <name type="synonym">Brachionus muelleri</name>
    <dbReference type="NCBI Taxonomy" id="10195"/>
    <lineage>
        <taxon>Eukaryota</taxon>
        <taxon>Metazoa</taxon>
        <taxon>Spiralia</taxon>
        <taxon>Gnathifera</taxon>
        <taxon>Rotifera</taxon>
        <taxon>Eurotatoria</taxon>
        <taxon>Monogononta</taxon>
        <taxon>Pseudotrocha</taxon>
        <taxon>Ploima</taxon>
        <taxon>Brachionidae</taxon>
        <taxon>Brachionus</taxon>
    </lineage>
</organism>
<keyword evidence="2" id="KW-1185">Reference proteome</keyword>
<evidence type="ECO:0000313" key="1">
    <source>
        <dbReference type="EMBL" id="RNA39932.1"/>
    </source>
</evidence>
<protein>
    <submittedName>
        <fullName evidence="1">Uncharacterized protein</fullName>
    </submittedName>
</protein>
<gene>
    <name evidence="1" type="ORF">BpHYR1_030956</name>
</gene>